<dbReference type="AlphaFoldDB" id="A0A067S5C9"/>
<gene>
    <name evidence="1" type="ORF">GALMADRAFT_82293</name>
</gene>
<organism evidence="1 2">
    <name type="scientific">Galerina marginata (strain CBS 339.88)</name>
    <dbReference type="NCBI Taxonomy" id="685588"/>
    <lineage>
        <taxon>Eukaryota</taxon>
        <taxon>Fungi</taxon>
        <taxon>Dikarya</taxon>
        <taxon>Basidiomycota</taxon>
        <taxon>Agaricomycotina</taxon>
        <taxon>Agaricomycetes</taxon>
        <taxon>Agaricomycetidae</taxon>
        <taxon>Agaricales</taxon>
        <taxon>Agaricineae</taxon>
        <taxon>Strophariaceae</taxon>
        <taxon>Galerina</taxon>
    </lineage>
</organism>
<keyword evidence="2" id="KW-1185">Reference proteome</keyword>
<dbReference type="HOGENOM" id="CLU_022258_0_0_1"/>
<reference evidence="2" key="1">
    <citation type="journal article" date="2014" name="Proc. Natl. Acad. Sci. U.S.A.">
        <title>Extensive sampling of basidiomycete genomes demonstrates inadequacy of the white-rot/brown-rot paradigm for wood decay fungi.</title>
        <authorList>
            <person name="Riley R."/>
            <person name="Salamov A.A."/>
            <person name="Brown D.W."/>
            <person name="Nagy L.G."/>
            <person name="Floudas D."/>
            <person name="Held B.W."/>
            <person name="Levasseur A."/>
            <person name="Lombard V."/>
            <person name="Morin E."/>
            <person name="Otillar R."/>
            <person name="Lindquist E.A."/>
            <person name="Sun H."/>
            <person name="LaButti K.M."/>
            <person name="Schmutz J."/>
            <person name="Jabbour D."/>
            <person name="Luo H."/>
            <person name="Baker S.E."/>
            <person name="Pisabarro A.G."/>
            <person name="Walton J.D."/>
            <person name="Blanchette R.A."/>
            <person name="Henrissat B."/>
            <person name="Martin F."/>
            <person name="Cullen D."/>
            <person name="Hibbett D.S."/>
            <person name="Grigoriev I.V."/>
        </authorList>
    </citation>
    <scope>NUCLEOTIDE SEQUENCE [LARGE SCALE GENOMIC DNA]</scope>
    <source>
        <strain evidence="2">CBS 339.88</strain>
    </source>
</reference>
<evidence type="ECO:0000313" key="2">
    <source>
        <dbReference type="Proteomes" id="UP000027222"/>
    </source>
</evidence>
<feature type="non-terminal residue" evidence="1">
    <location>
        <position position="1"/>
    </location>
</feature>
<accession>A0A067S5C9</accession>
<protein>
    <submittedName>
        <fullName evidence="1">Uncharacterized protein</fullName>
    </submittedName>
</protein>
<name>A0A067S5C9_GALM3</name>
<dbReference type="Proteomes" id="UP000027222">
    <property type="component" value="Unassembled WGS sequence"/>
</dbReference>
<dbReference type="OrthoDB" id="3062275at2759"/>
<proteinExistence type="predicted"/>
<evidence type="ECO:0000313" key="1">
    <source>
        <dbReference type="EMBL" id="KDR65087.1"/>
    </source>
</evidence>
<dbReference type="EMBL" id="KL142531">
    <property type="protein sequence ID" value="KDR65087.1"/>
    <property type="molecule type" value="Genomic_DNA"/>
</dbReference>
<sequence length="533" mass="60914">DAKNFYNLLKAVEKCYVNGKPRHASEGVYSNFHIMDEKVFKEMEPEAVANIIRTKVLVLTNCENSNIEFNARDLSNIASLSSPISVQDFSIVTEKPNDHHRVGNLQQILDCTTQENCKILNVLDLPNSTSPLPITQYSSELIAWNATIRSMFCQPHEHFPTSDMSWFLVGLANALHLGHIDSDGLGTVVEVRNRDGGKYWMKATRIPQTREKLANVNLFIKFNLELPDLKHWILEGILLTNKTRIVMGPNSAHWVYTPFHTICSGGHYISTPNMQDTLIGLIHTFMLDDFITNINHPPTRILFCRMATFYYDDLVQKKYNKFAAHGHVFNIQNFSGVLDVISFCNLIILINVLDFRTYMYNGEFTVNNFKRLTKERIASIEAFDYNALSAKERMRYQYARGQAYAILDWLFKSVEIKEIPSGKIVKNPYHSLWIPLMAQQASALLVYKKKTMEAELRGAKGCTPAALKRQILLCFQCTLLEQAVNDAIEAEYEVFTFSDPTGYTATPLAKLKSALSEFIFAILYFNYIDKLYL</sequence>
<dbReference type="STRING" id="685588.A0A067S5C9"/>